<dbReference type="Proteomes" id="UP000677898">
    <property type="component" value="Plasmid pLLRS-1"/>
</dbReference>
<dbReference type="InterPro" id="IPR018769">
    <property type="entry name" value="VgrG2_DUF2345"/>
</dbReference>
<geneLocation type="plasmid" evidence="6 7">
    <name>pLLRS-1</name>
</geneLocation>
<name>A0ABX7ZNA7_9RALS</name>
<dbReference type="Pfam" id="PF13296">
    <property type="entry name" value="T6SS_Vgr"/>
    <property type="match status" value="1"/>
</dbReference>
<dbReference type="Pfam" id="PF10106">
    <property type="entry name" value="DUF2345"/>
    <property type="match status" value="1"/>
</dbReference>
<proteinExistence type="inferred from homology"/>
<comment type="similarity">
    <text evidence="1">Belongs to the VgrG protein family.</text>
</comment>
<evidence type="ECO:0000256" key="2">
    <source>
        <dbReference type="SAM" id="MobiDB-lite"/>
    </source>
</evidence>
<dbReference type="InterPro" id="IPR006531">
    <property type="entry name" value="Gp5/Vgr_OB"/>
</dbReference>
<dbReference type="SUPFAM" id="SSF69279">
    <property type="entry name" value="Phage tail proteins"/>
    <property type="match status" value="2"/>
</dbReference>
<evidence type="ECO:0000259" key="3">
    <source>
        <dbReference type="Pfam" id="PF04717"/>
    </source>
</evidence>
<dbReference type="InterPro" id="IPR028244">
    <property type="entry name" value="T6SS_Rhs_Vgr_dom"/>
</dbReference>
<dbReference type="RefSeq" id="WP_211905382.1">
    <property type="nucleotide sequence ID" value="NZ_CP046730.1"/>
</dbReference>
<dbReference type="Gene3D" id="3.55.50.10">
    <property type="entry name" value="Baseplate protein-like domains"/>
    <property type="match status" value="1"/>
</dbReference>
<evidence type="ECO:0000259" key="4">
    <source>
        <dbReference type="Pfam" id="PF10106"/>
    </source>
</evidence>
<feature type="domain" description="DUF2345" evidence="4">
    <location>
        <begin position="697"/>
        <end position="840"/>
    </location>
</feature>
<organism evidence="6 7">
    <name type="scientific">Ralstonia syzygii</name>
    <dbReference type="NCBI Taxonomy" id="28097"/>
    <lineage>
        <taxon>Bacteria</taxon>
        <taxon>Pseudomonadati</taxon>
        <taxon>Pseudomonadota</taxon>
        <taxon>Betaproteobacteria</taxon>
        <taxon>Burkholderiales</taxon>
        <taxon>Burkholderiaceae</taxon>
        <taxon>Ralstonia</taxon>
        <taxon>Ralstonia solanacearum species complex</taxon>
    </lineage>
</organism>
<dbReference type="SUPFAM" id="SSF69255">
    <property type="entry name" value="gp5 N-terminal domain-like"/>
    <property type="match status" value="1"/>
</dbReference>
<keyword evidence="7" id="KW-1185">Reference proteome</keyword>
<evidence type="ECO:0000313" key="7">
    <source>
        <dbReference type="Proteomes" id="UP000677898"/>
    </source>
</evidence>
<dbReference type="Gene3D" id="4.10.220.110">
    <property type="match status" value="1"/>
</dbReference>
<feature type="domain" description="Gp5/Type VI secretion system Vgr protein OB-fold" evidence="3">
    <location>
        <begin position="480"/>
        <end position="526"/>
    </location>
</feature>
<evidence type="ECO:0000313" key="6">
    <source>
        <dbReference type="EMBL" id="QUP56601.1"/>
    </source>
</evidence>
<protein>
    <submittedName>
        <fullName evidence="6">Type VI secretion system tip protein VgrG</fullName>
    </submittedName>
</protein>
<reference evidence="6 7" key="1">
    <citation type="journal article" date="2021" name="Phytopathology">
        <title>Complete genome sequence of Ralstonia syzygii subsp. indonesiensis strain LLRS-1, isolated from wilted tobacco in China.</title>
        <authorList>
            <person name="Lu C.H."/>
            <person name="Li J.Y."/>
            <person name="Mi M.G."/>
            <person name="Lin Z.L."/>
            <person name="Jiang N."/>
            <person name="Gai X."/>
            <person name="Ma J.H."/>
            <person name="Lei L.P."/>
            <person name="Xia Z.Y."/>
        </authorList>
    </citation>
    <scope>NUCLEOTIDE SEQUENCE [LARGE SCALE GENOMIC DNA]</scope>
    <source>
        <strain evidence="6 7">LLRS-1</strain>
    </source>
</reference>
<dbReference type="InterPro" id="IPR037026">
    <property type="entry name" value="Vgr_OB-fold_dom_sf"/>
</dbReference>
<dbReference type="InterPro" id="IPR017847">
    <property type="entry name" value="T6SS_RhsGE_Vgr_subset"/>
</dbReference>
<dbReference type="Pfam" id="PF04717">
    <property type="entry name" value="Phage_base_V"/>
    <property type="match status" value="1"/>
</dbReference>
<dbReference type="NCBIfam" id="TIGR03361">
    <property type="entry name" value="VI_Rhs_Vgr"/>
    <property type="match status" value="1"/>
</dbReference>
<accession>A0ABX7ZNA7</accession>
<sequence length="914" mass="98202">MRADVNPTRLPCPLLSVLAQNRRAMRLKFGATASAEAQSLVPQYAEIRQGLCAGLRAQVVCLSARSGLPLHDLLGLPVSIQLATDEGALYVVNGIITDVIAGAFDGALASYRLTVSDAMSLMRGRRNMRIFVGKSVPDILETLLGEWQQRSATVGRVFDFELLLDRSRYPVRAQTLQLDESDHGFIDRLTRHDGIWCFVKAGTRDGSASDTPVHTLVFCDDPMRLPQSAAGTVPYHYGAAVKARDSITRWGEARSLVPGAIRGTSPDHETGKVDRIEVGALIDQGKTGNDLARLLTDAAIDRPHAGDSREDYERLGRLRMQAHERRAACVHAAGDVRNFTPGSWFRLSGHPQVDQREAKQREFVITGLHQRVANNFPKVLGEQARALADAGGWHLEVRPGSDGAQVRYENTFTCVPRGVPLTPDYDPRIDLPRAEPMSAVVVGPQGEDVHCDAMGRYKLQFVGLHAEDHEHAQGAGTSGTERDSAWVRAGNLWAGQQYGINMPLRAGMEVLVAFANGDPDRAYIAAVLSGWNNMPATFSNTGSLPGNRYISGIKSREIKGQGHNQVRLDDTPGQISGQLASTHAHSQINLGYLTHPREEGRGTPRGEGLEARSDAHVTLRSGMAMLLSAWQRLKASGGQLEREEYVQLMQDCLDLFKSLGDYAAQHQGVPMDTQAQEALASTIKGWPDQPGEAKGDPAAQAAIGITAPAGISMATPKAVATYAGSNVDTVAQKHVQITSGERTNLHAGGGLSLFAHQDGISAIANQGKLRLQSQADDTLIDSAKNIHWTAVDGKLVGVAKEILLMTPEGAYLKLSGSTVEVGGNGPFISKTAGHQWEGPASMGADLPKFDQGALGRVPKLVRDLDRGAASGYQGEVKQATGGASPGQTNATGDLAPVKSGRLEQLVVNFFKKRS</sequence>
<keyword evidence="6" id="KW-0614">Plasmid</keyword>
<dbReference type="Gene3D" id="2.30.110.50">
    <property type="match status" value="1"/>
</dbReference>
<dbReference type="NCBIfam" id="TIGR01646">
    <property type="entry name" value="vgr_GE"/>
    <property type="match status" value="1"/>
</dbReference>
<dbReference type="EMBL" id="CP046730">
    <property type="protein sequence ID" value="QUP56601.1"/>
    <property type="molecule type" value="Genomic_DNA"/>
</dbReference>
<evidence type="ECO:0000256" key="1">
    <source>
        <dbReference type="ARBA" id="ARBA00005558"/>
    </source>
</evidence>
<dbReference type="Gene3D" id="2.40.50.230">
    <property type="entry name" value="Gp5 N-terminal domain"/>
    <property type="match status" value="1"/>
</dbReference>
<evidence type="ECO:0000259" key="5">
    <source>
        <dbReference type="Pfam" id="PF13296"/>
    </source>
</evidence>
<dbReference type="Pfam" id="PF05954">
    <property type="entry name" value="Phage_GPD"/>
    <property type="match status" value="1"/>
</dbReference>
<feature type="domain" description="Putative type VI secretion system Rhs element associated Vgr" evidence="5">
    <location>
        <begin position="556"/>
        <end position="663"/>
    </location>
</feature>
<dbReference type="InterPro" id="IPR006533">
    <property type="entry name" value="T6SS_Vgr_RhsGE"/>
</dbReference>
<feature type="region of interest" description="Disordered" evidence="2">
    <location>
        <begin position="872"/>
        <end position="894"/>
    </location>
</feature>
<gene>
    <name evidence="6" type="primary">tssI</name>
    <name evidence="6" type="ORF">GO998_23410</name>
</gene>